<feature type="non-terminal residue" evidence="2">
    <location>
        <position position="1"/>
    </location>
</feature>
<feature type="region of interest" description="Disordered" evidence="1">
    <location>
        <begin position="220"/>
        <end position="241"/>
    </location>
</feature>
<dbReference type="AlphaFoldDB" id="A0A382KQ39"/>
<dbReference type="NCBIfam" id="NF045500">
    <property type="entry name" value="Omp28_seleno"/>
    <property type="match status" value="1"/>
</dbReference>
<dbReference type="Gene3D" id="4.10.1080.10">
    <property type="entry name" value="TSP type-3 repeat"/>
    <property type="match status" value="1"/>
</dbReference>
<proteinExistence type="predicted"/>
<accession>A0A382KQ39</accession>
<protein>
    <submittedName>
        <fullName evidence="2">Uncharacterized protein</fullName>
    </submittedName>
</protein>
<dbReference type="GO" id="GO:0005509">
    <property type="term" value="F:calcium ion binding"/>
    <property type="evidence" value="ECO:0007669"/>
    <property type="project" value="InterPro"/>
</dbReference>
<name>A0A382KQ39_9ZZZZ</name>
<dbReference type="InterPro" id="IPR028974">
    <property type="entry name" value="TSP_type-3_rpt"/>
</dbReference>
<dbReference type="SUPFAM" id="SSF103647">
    <property type="entry name" value="TSP type-3 repeat"/>
    <property type="match status" value="1"/>
</dbReference>
<gene>
    <name evidence="2" type="ORF">METZ01_LOCUS279240</name>
</gene>
<reference evidence="2" key="1">
    <citation type="submission" date="2018-05" db="EMBL/GenBank/DDBJ databases">
        <authorList>
            <person name="Lanie J.A."/>
            <person name="Ng W.-L."/>
            <person name="Kazmierczak K.M."/>
            <person name="Andrzejewski T.M."/>
            <person name="Davidsen T.M."/>
            <person name="Wayne K.J."/>
            <person name="Tettelin H."/>
            <person name="Glass J.I."/>
            <person name="Rusch D."/>
            <person name="Podicherti R."/>
            <person name="Tsui H.-C.T."/>
            <person name="Winkler M.E."/>
        </authorList>
    </citation>
    <scope>NUCLEOTIDE SEQUENCE</scope>
</reference>
<evidence type="ECO:0000256" key="1">
    <source>
        <dbReference type="SAM" id="MobiDB-lite"/>
    </source>
</evidence>
<organism evidence="2">
    <name type="scientific">marine metagenome</name>
    <dbReference type="NCBI Taxonomy" id="408172"/>
    <lineage>
        <taxon>unclassified sequences</taxon>
        <taxon>metagenomes</taxon>
        <taxon>ecological metagenomes</taxon>
    </lineage>
</organism>
<feature type="non-terminal residue" evidence="2">
    <location>
        <position position="300"/>
    </location>
</feature>
<sequence length="300" mass="33392">VSFALDTLLNEFPETLMTIEWHSPNYTSSSSDFDLPEVYSARGDLYDVGGIPHGQWNGVLSFVGGGSNCVWEGMYYDRLNTYEDLIAQEATYTIELEGDLVDSEYNYNVILSMDGEMSSDNMLLELFVAEDSIWSYWSACGEYHMARNVGRAYLTMGEENQIPITISAAGETQVFSGSFDVSDAWVDAQVKLTAVVQNWETYEIFQSRADRILDIPTDRDSDGILNQDDNCPDDANPGQEDIDDDQIGDACDPCNGLVYVLGNVNGDAYEGYQPIIDVMDVLSLSDYLENPVGNECQMLD</sequence>
<dbReference type="EMBL" id="UINC01082011">
    <property type="protein sequence ID" value="SVC26386.1"/>
    <property type="molecule type" value="Genomic_DNA"/>
</dbReference>
<evidence type="ECO:0000313" key="2">
    <source>
        <dbReference type="EMBL" id="SVC26386.1"/>
    </source>
</evidence>